<reference evidence="1" key="1">
    <citation type="submission" date="2021-01" db="EMBL/GenBank/DDBJ databases">
        <authorList>
            <consortium name="Genoscope - CEA"/>
            <person name="William W."/>
        </authorList>
    </citation>
    <scope>NUCLEOTIDE SEQUENCE</scope>
</reference>
<evidence type="ECO:0000313" key="1">
    <source>
        <dbReference type="EMBL" id="CAD8106816.1"/>
    </source>
</evidence>
<protein>
    <submittedName>
        <fullName evidence="1">Uncharacterized protein</fullName>
    </submittedName>
</protein>
<dbReference type="Proteomes" id="UP000692954">
    <property type="component" value="Unassembled WGS sequence"/>
</dbReference>
<gene>
    <name evidence="1" type="ORF">PSON_ATCC_30995.1.T0870181</name>
</gene>
<accession>A0A8S1PUN4</accession>
<dbReference type="AlphaFoldDB" id="A0A8S1PUN4"/>
<evidence type="ECO:0000313" key="2">
    <source>
        <dbReference type="Proteomes" id="UP000692954"/>
    </source>
</evidence>
<proteinExistence type="predicted"/>
<keyword evidence="2" id="KW-1185">Reference proteome</keyword>
<organism evidence="1 2">
    <name type="scientific">Paramecium sonneborni</name>
    <dbReference type="NCBI Taxonomy" id="65129"/>
    <lineage>
        <taxon>Eukaryota</taxon>
        <taxon>Sar</taxon>
        <taxon>Alveolata</taxon>
        <taxon>Ciliophora</taxon>
        <taxon>Intramacronucleata</taxon>
        <taxon>Oligohymenophorea</taxon>
        <taxon>Peniculida</taxon>
        <taxon>Parameciidae</taxon>
        <taxon>Paramecium</taxon>
    </lineage>
</organism>
<sequence length="244" mass="29643">MNQILQPQLQINFKDSESKQKKKKLFITKSVLEIQKNDSVAIRVSRFVQKSMLPNFNTGGSSPCWVLLPTLFLSWLGDLKSNLFFLFFPSHLKSCEKSLNQIIKNPQTFNLTTKKGNFYIRKQEEEKLQEQKKHLIRNKTERMQNLYVNNIVYKKKRRYSFVYEDYNSNLTIKAYMEWYFFKQIVVDFEKFHMWVQRENQKEQIVKMYITRCIYICWGCEITNFGQHQQPKRWFKYIFMKLCNP</sequence>
<name>A0A8S1PUN4_9CILI</name>
<comment type="caution">
    <text evidence="1">The sequence shown here is derived from an EMBL/GenBank/DDBJ whole genome shotgun (WGS) entry which is preliminary data.</text>
</comment>
<dbReference type="EMBL" id="CAJJDN010000087">
    <property type="protein sequence ID" value="CAD8106816.1"/>
    <property type="molecule type" value="Genomic_DNA"/>
</dbReference>